<dbReference type="EMBL" id="NQVE01000156">
    <property type="protein sequence ID" value="RAL43517.1"/>
    <property type="molecule type" value="Genomic_DNA"/>
</dbReference>
<name>A0A328DCF2_9ASTE</name>
<feature type="region of interest" description="Disordered" evidence="1">
    <location>
        <begin position="118"/>
        <end position="147"/>
    </location>
</feature>
<protein>
    <submittedName>
        <fullName evidence="2">Uncharacterized protein</fullName>
    </submittedName>
</protein>
<evidence type="ECO:0000313" key="2">
    <source>
        <dbReference type="EMBL" id="RAL43517.1"/>
    </source>
</evidence>
<proteinExistence type="predicted"/>
<accession>A0A328DCF2</accession>
<comment type="caution">
    <text evidence="2">The sequence shown here is derived from an EMBL/GenBank/DDBJ whole genome shotgun (WGS) entry which is preliminary data.</text>
</comment>
<keyword evidence="3" id="KW-1185">Reference proteome</keyword>
<dbReference type="AlphaFoldDB" id="A0A328DCF2"/>
<sequence>MDSLGGNLKGKWVGPEWNKYGGWWFDAAAGISRKETKTEIRRGAVVGEVAVAAAGVDIPITSVSAGGRAFLGGGAREGQQVGVASGGATPALHVAVHAGEPRVRAPAVHAVPAAPAPVVPAQQAEPAEAQEEAQPPPPPPPVSRGEGLLQVAQGGRRRMRLRSPGPPAAVPVEAGPRVHRHCRRLLQCHLPMWFQDQNMIRLYLSIYASHIYKLKNKDYTYIDIHIYSERERSEI</sequence>
<reference evidence="2 3" key="1">
    <citation type="submission" date="2018-06" db="EMBL/GenBank/DDBJ databases">
        <title>The Genome of Cuscuta australis (Dodder) Provides Insight into the Evolution of Plant Parasitism.</title>
        <authorList>
            <person name="Liu H."/>
        </authorList>
    </citation>
    <scope>NUCLEOTIDE SEQUENCE [LARGE SCALE GENOMIC DNA]</scope>
    <source>
        <strain evidence="3">cv. Yunnan</strain>
        <tissue evidence="2">Vines</tissue>
    </source>
</reference>
<organism evidence="2 3">
    <name type="scientific">Cuscuta australis</name>
    <dbReference type="NCBI Taxonomy" id="267555"/>
    <lineage>
        <taxon>Eukaryota</taxon>
        <taxon>Viridiplantae</taxon>
        <taxon>Streptophyta</taxon>
        <taxon>Embryophyta</taxon>
        <taxon>Tracheophyta</taxon>
        <taxon>Spermatophyta</taxon>
        <taxon>Magnoliopsida</taxon>
        <taxon>eudicotyledons</taxon>
        <taxon>Gunneridae</taxon>
        <taxon>Pentapetalae</taxon>
        <taxon>asterids</taxon>
        <taxon>lamiids</taxon>
        <taxon>Solanales</taxon>
        <taxon>Convolvulaceae</taxon>
        <taxon>Cuscuteae</taxon>
        <taxon>Cuscuta</taxon>
        <taxon>Cuscuta subgen. Grammica</taxon>
        <taxon>Cuscuta sect. Cleistogrammica</taxon>
    </lineage>
</organism>
<gene>
    <name evidence="2" type="ORF">DM860_012658</name>
</gene>
<evidence type="ECO:0000313" key="3">
    <source>
        <dbReference type="Proteomes" id="UP000249390"/>
    </source>
</evidence>
<evidence type="ECO:0000256" key="1">
    <source>
        <dbReference type="SAM" id="MobiDB-lite"/>
    </source>
</evidence>
<feature type="region of interest" description="Disordered" evidence="1">
    <location>
        <begin position="153"/>
        <end position="172"/>
    </location>
</feature>
<dbReference type="Proteomes" id="UP000249390">
    <property type="component" value="Unassembled WGS sequence"/>
</dbReference>